<reference evidence="1 2" key="1">
    <citation type="journal article" date="2024" name="G3 (Bethesda)">
        <title>Genome assembly of Hibiscus sabdariffa L. provides insights into metabolisms of medicinal natural products.</title>
        <authorList>
            <person name="Kim T."/>
        </authorList>
    </citation>
    <scope>NUCLEOTIDE SEQUENCE [LARGE SCALE GENOMIC DNA]</scope>
    <source>
        <strain evidence="1">TK-2024</strain>
        <tissue evidence="1">Old leaves</tissue>
    </source>
</reference>
<proteinExistence type="predicted"/>
<accession>A0ABR2ED90</accession>
<name>A0ABR2ED90_9ROSI</name>
<protein>
    <submittedName>
        <fullName evidence="1">Uncharacterized protein</fullName>
    </submittedName>
</protein>
<organism evidence="1 2">
    <name type="scientific">Hibiscus sabdariffa</name>
    <name type="common">roselle</name>
    <dbReference type="NCBI Taxonomy" id="183260"/>
    <lineage>
        <taxon>Eukaryota</taxon>
        <taxon>Viridiplantae</taxon>
        <taxon>Streptophyta</taxon>
        <taxon>Embryophyta</taxon>
        <taxon>Tracheophyta</taxon>
        <taxon>Spermatophyta</taxon>
        <taxon>Magnoliopsida</taxon>
        <taxon>eudicotyledons</taxon>
        <taxon>Gunneridae</taxon>
        <taxon>Pentapetalae</taxon>
        <taxon>rosids</taxon>
        <taxon>malvids</taxon>
        <taxon>Malvales</taxon>
        <taxon>Malvaceae</taxon>
        <taxon>Malvoideae</taxon>
        <taxon>Hibiscus</taxon>
    </lineage>
</organism>
<keyword evidence="2" id="KW-1185">Reference proteome</keyword>
<evidence type="ECO:0000313" key="2">
    <source>
        <dbReference type="Proteomes" id="UP001472677"/>
    </source>
</evidence>
<sequence length="97" mass="11085">MLAIMPMFTVDGPHDFRLTRLALKQGKKEKKRRLQNLHLDFIPIQGWLKGERSEQYGTEDSPSLSVFPPRMGTENMAKYAVFLIPPNASSDPLHMLC</sequence>
<comment type="caution">
    <text evidence="1">The sequence shown here is derived from an EMBL/GenBank/DDBJ whole genome shotgun (WGS) entry which is preliminary data.</text>
</comment>
<evidence type="ECO:0000313" key="1">
    <source>
        <dbReference type="EMBL" id="KAK8558608.1"/>
    </source>
</evidence>
<dbReference type="Proteomes" id="UP001472677">
    <property type="component" value="Unassembled WGS sequence"/>
</dbReference>
<dbReference type="EMBL" id="JBBPBM010000015">
    <property type="protein sequence ID" value="KAK8558608.1"/>
    <property type="molecule type" value="Genomic_DNA"/>
</dbReference>
<gene>
    <name evidence="1" type="ORF">V6N12_041909</name>
</gene>